<accession>A0A2H1V3K2</accession>
<feature type="region of interest" description="Disordered" evidence="1">
    <location>
        <begin position="1"/>
        <end position="37"/>
    </location>
</feature>
<organism evidence="2">
    <name type="scientific">Spodoptera frugiperda</name>
    <name type="common">Fall armyworm</name>
    <dbReference type="NCBI Taxonomy" id="7108"/>
    <lineage>
        <taxon>Eukaryota</taxon>
        <taxon>Metazoa</taxon>
        <taxon>Ecdysozoa</taxon>
        <taxon>Arthropoda</taxon>
        <taxon>Hexapoda</taxon>
        <taxon>Insecta</taxon>
        <taxon>Pterygota</taxon>
        <taxon>Neoptera</taxon>
        <taxon>Endopterygota</taxon>
        <taxon>Lepidoptera</taxon>
        <taxon>Glossata</taxon>
        <taxon>Ditrysia</taxon>
        <taxon>Noctuoidea</taxon>
        <taxon>Noctuidae</taxon>
        <taxon>Amphipyrinae</taxon>
        <taxon>Spodoptera</taxon>
    </lineage>
</organism>
<evidence type="ECO:0000313" key="2">
    <source>
        <dbReference type="EMBL" id="SOQ35411.1"/>
    </source>
</evidence>
<evidence type="ECO:0000256" key="1">
    <source>
        <dbReference type="SAM" id="MobiDB-lite"/>
    </source>
</evidence>
<protein>
    <submittedName>
        <fullName evidence="2">SFRICE_024096</fullName>
    </submittedName>
</protein>
<reference evidence="2" key="1">
    <citation type="submission" date="2016-07" db="EMBL/GenBank/DDBJ databases">
        <authorList>
            <person name="Bretaudeau A."/>
        </authorList>
    </citation>
    <scope>NUCLEOTIDE SEQUENCE</scope>
    <source>
        <strain evidence="2">Rice</strain>
        <tissue evidence="2">Whole body</tissue>
    </source>
</reference>
<name>A0A2H1V3K2_SPOFR</name>
<sequence length="99" mass="10934">MKSFPFPIEDTKPAGKPADGLPDGKQSPPPMDTRNTKGCGIAMLRHEWAGSTGVIPRPHRKLTHLEASYSKKDNSPDGERSASHMYNWIPATPESFVLY</sequence>
<gene>
    <name evidence="2" type="ORF">SFRICE_024096</name>
</gene>
<proteinExistence type="predicted"/>
<dbReference type="AlphaFoldDB" id="A0A2H1V3K2"/>
<dbReference type="EMBL" id="ODYU01000514">
    <property type="protein sequence ID" value="SOQ35411.1"/>
    <property type="molecule type" value="Genomic_DNA"/>
</dbReference>